<dbReference type="EMBL" id="CAJEWE010000006">
    <property type="protein sequence ID" value="CAD2072684.1"/>
    <property type="molecule type" value="Genomic_DNA"/>
</dbReference>
<evidence type="ECO:0000313" key="3">
    <source>
        <dbReference type="EMBL" id="CAD2072684.1"/>
    </source>
</evidence>
<feature type="domain" description="YvlB/LiaX N-terminal" evidence="2">
    <location>
        <begin position="4"/>
        <end position="29"/>
    </location>
</feature>
<comment type="caution">
    <text evidence="3">The sequence shown here is derived from an EMBL/GenBank/DDBJ whole genome shotgun (WGS) entry which is preliminary data.</text>
</comment>
<gene>
    <name evidence="3" type="ORF">JEOSCH030_00370</name>
</gene>
<dbReference type="Gene3D" id="2.160.20.120">
    <property type="match status" value="1"/>
</dbReference>
<accession>A0A6V7R6K7</accession>
<keyword evidence="4" id="KW-1185">Reference proteome</keyword>
<name>A0A6V7R6K7_9BACL</name>
<dbReference type="Proteomes" id="UP000521032">
    <property type="component" value="Unassembled WGS sequence"/>
</dbReference>
<dbReference type="Pfam" id="PF22746">
    <property type="entry name" value="SHOCT-like_DUF2089-C"/>
    <property type="match status" value="1"/>
</dbReference>
<evidence type="ECO:0000259" key="2">
    <source>
        <dbReference type="Pfam" id="PF22746"/>
    </source>
</evidence>
<dbReference type="Pfam" id="PF13349">
    <property type="entry name" value="DUF4097"/>
    <property type="match status" value="1"/>
</dbReference>
<sequence>MESKERILKLLEEGKITTAEAIDLMNALNYKTEDVNVNGEEPKVEETENQKTEKDTNPMFQFFEQMTDEVGKYVDIDKIEKNVKDTFQNVKTSAENQSQFKQVVKTFEKTFDSVKNTNVDSIFSKGSKNRLIETIDLPFKKMSIDVTNGNVSVKPTTDRTVVRFEVTPFYRKLDKKRNYFQDIVCEVKDDELLVLSPLRSAKVNVEVEVNPLDLNRIIISGSNGNIDVKDIATEDLTIDILNGDIEVENLFVKTGFVRTSKGQVSVDKGEYDALEVVTMVGSVKTDDLNAREIDIHSNGSVNVSVSNKTEVVSVNTNVGGVNIEVPAGTEIAGRLSTVMGNLNYPPGLDTRYMKPSDFGLKELMILNDKETGLVIEASTKIGSITLHRN</sequence>
<dbReference type="InterPro" id="IPR025164">
    <property type="entry name" value="Toastrack_DUF4097"/>
</dbReference>
<dbReference type="InterPro" id="IPR053959">
    <property type="entry name" value="YvlB/LiaX_N"/>
</dbReference>
<evidence type="ECO:0000259" key="1">
    <source>
        <dbReference type="Pfam" id="PF13349"/>
    </source>
</evidence>
<evidence type="ECO:0000313" key="4">
    <source>
        <dbReference type="Proteomes" id="UP000521032"/>
    </source>
</evidence>
<feature type="domain" description="DUF4097" evidence="1">
    <location>
        <begin position="140"/>
        <end position="345"/>
    </location>
</feature>
<dbReference type="RefSeq" id="WP_186085179.1">
    <property type="nucleotide sequence ID" value="NZ_BMDB01000001.1"/>
</dbReference>
<proteinExistence type="predicted"/>
<organism evidence="3 4">
    <name type="scientific">Phocicoccus schoeneichii</name>
    <dbReference type="NCBI Taxonomy" id="1812261"/>
    <lineage>
        <taxon>Bacteria</taxon>
        <taxon>Bacillati</taxon>
        <taxon>Bacillota</taxon>
        <taxon>Bacilli</taxon>
        <taxon>Bacillales</taxon>
        <taxon>Salinicoccaceae</taxon>
        <taxon>Phocicoccus</taxon>
    </lineage>
</organism>
<reference evidence="3 4" key="1">
    <citation type="submission" date="2020-07" db="EMBL/GenBank/DDBJ databases">
        <authorList>
            <person name="Criscuolo A."/>
        </authorList>
    </citation>
    <scope>NUCLEOTIDE SEQUENCE [LARGE SCALE GENOMIC DNA]</scope>
    <source>
        <strain evidence="4">CIP 111030</strain>
    </source>
</reference>
<protein>
    <submittedName>
        <fullName evidence="3">Uncharacterized protein</fullName>
    </submittedName>
</protein>
<dbReference type="AlphaFoldDB" id="A0A6V7R6K7"/>